<dbReference type="GO" id="GO:0005886">
    <property type="term" value="C:plasma membrane"/>
    <property type="evidence" value="ECO:0007669"/>
    <property type="project" value="TreeGrafter"/>
</dbReference>
<dbReference type="Gene3D" id="3.40.50.12780">
    <property type="entry name" value="N-terminal domain of ligase-like"/>
    <property type="match status" value="1"/>
</dbReference>
<reference evidence="6" key="1">
    <citation type="journal article" date="2014" name="Front. Microbiol.">
        <title>High frequency of phylogenetically diverse reductive dehalogenase-homologous genes in deep subseafloor sedimentary metagenomes.</title>
        <authorList>
            <person name="Kawai M."/>
            <person name="Futagami T."/>
            <person name="Toyoda A."/>
            <person name="Takaki Y."/>
            <person name="Nishi S."/>
            <person name="Hori S."/>
            <person name="Arai W."/>
            <person name="Tsubouchi T."/>
            <person name="Morono Y."/>
            <person name="Uchiyama I."/>
            <person name="Ito T."/>
            <person name="Fujiyama A."/>
            <person name="Inagaki F."/>
            <person name="Takami H."/>
        </authorList>
    </citation>
    <scope>NUCLEOTIDE SEQUENCE</scope>
    <source>
        <strain evidence="6">Expedition CK06-06</strain>
    </source>
</reference>
<comment type="caution">
    <text evidence="6">The sequence shown here is derived from an EMBL/GenBank/DDBJ whole genome shotgun (WGS) entry which is preliminary data.</text>
</comment>
<keyword evidence="4" id="KW-0067">ATP-binding</keyword>
<evidence type="ECO:0000259" key="5">
    <source>
        <dbReference type="Pfam" id="PF00501"/>
    </source>
</evidence>
<dbReference type="Pfam" id="PF00501">
    <property type="entry name" value="AMP-binding"/>
    <property type="match status" value="1"/>
</dbReference>
<evidence type="ECO:0000256" key="3">
    <source>
        <dbReference type="ARBA" id="ARBA00022741"/>
    </source>
</evidence>
<protein>
    <recommendedName>
        <fullName evidence="5">AMP-dependent synthetase/ligase domain-containing protein</fullName>
    </recommendedName>
</protein>
<evidence type="ECO:0000313" key="6">
    <source>
        <dbReference type="EMBL" id="GAG63840.1"/>
    </source>
</evidence>
<evidence type="ECO:0000256" key="1">
    <source>
        <dbReference type="ARBA" id="ARBA00006432"/>
    </source>
</evidence>
<dbReference type="PANTHER" id="PTHR43107">
    <property type="entry name" value="LONG-CHAIN FATTY ACID TRANSPORT PROTEIN"/>
    <property type="match status" value="1"/>
</dbReference>
<dbReference type="PROSITE" id="PS00455">
    <property type="entry name" value="AMP_BINDING"/>
    <property type="match status" value="1"/>
</dbReference>
<comment type="similarity">
    <text evidence="1">Belongs to the ATP-dependent AMP-binding enzyme family.</text>
</comment>
<evidence type="ECO:0000256" key="4">
    <source>
        <dbReference type="ARBA" id="ARBA00022840"/>
    </source>
</evidence>
<dbReference type="InterPro" id="IPR000873">
    <property type="entry name" value="AMP-dep_synth/lig_dom"/>
</dbReference>
<feature type="non-terminal residue" evidence="6">
    <location>
        <position position="518"/>
    </location>
</feature>
<dbReference type="GO" id="GO:0005324">
    <property type="term" value="F:long-chain fatty acid transmembrane transporter activity"/>
    <property type="evidence" value="ECO:0007669"/>
    <property type="project" value="TreeGrafter"/>
</dbReference>
<gene>
    <name evidence="6" type="ORF">S01H4_14721</name>
</gene>
<evidence type="ECO:0000256" key="2">
    <source>
        <dbReference type="ARBA" id="ARBA00022598"/>
    </source>
</evidence>
<proteinExistence type="inferred from homology"/>
<feature type="non-terminal residue" evidence="6">
    <location>
        <position position="1"/>
    </location>
</feature>
<accession>X0Z3D5</accession>
<keyword evidence="2" id="KW-0436">Ligase</keyword>
<dbReference type="GO" id="GO:0044539">
    <property type="term" value="P:long-chain fatty acid import into cell"/>
    <property type="evidence" value="ECO:0007669"/>
    <property type="project" value="TreeGrafter"/>
</dbReference>
<dbReference type="EMBL" id="BART01006452">
    <property type="protein sequence ID" value="GAG63840.1"/>
    <property type="molecule type" value="Genomic_DNA"/>
</dbReference>
<organism evidence="6">
    <name type="scientific">marine sediment metagenome</name>
    <dbReference type="NCBI Taxonomy" id="412755"/>
    <lineage>
        <taxon>unclassified sequences</taxon>
        <taxon>metagenomes</taxon>
        <taxon>ecological metagenomes</taxon>
    </lineage>
</organism>
<feature type="domain" description="AMP-dependent synthetase/ligase" evidence="5">
    <location>
        <begin position="40"/>
        <end position="370"/>
    </location>
</feature>
<name>X0Z3D5_9ZZZZ</name>
<dbReference type="SUPFAM" id="SSF56801">
    <property type="entry name" value="Acetyl-CoA synthetase-like"/>
    <property type="match status" value="1"/>
</dbReference>
<dbReference type="InterPro" id="IPR020845">
    <property type="entry name" value="AMP-binding_CS"/>
</dbReference>
<sequence length="518" mass="59001">YKDYVFGLLSINWRLNDIFKAGDIAKFLKPENNMSIGNVFEDHAKNQPDRPALLYEDRKYTYKELNDWMNRYANYFLSLGFKKGDVINVFLENRPEIYIMIGAMTKIGTIASLINTRQRSASLRHSLMLNDAKAHVIGEELYPAYKDVMPDLELTKDVKLYFLKDKGNMDVPGGFTDLEEEVKDQSTSVPSVINDIKGKDTYAYIFTSGTTGLPKASPMRHIHMISSINSWGKMAMNMQPEDIVYITLPLFHSNAVHIGVGSALARGSAIALARKFSIRNFWNDVRKYKATCFNYIGELCRYLLNQPPSPEDLNNNVYKIMGNGLRPEIWKEFKERFGIRAVYEHYGATEIRAMFCNFFNIDCTIGFNFDSYVLVKYDIDADEPIKNQNGFLQKVEAGEAGLLLIRINDVTTFAGYTNKEATEKKIIRNPFGNGESWLNTGDMIRNIGYYHAQFVDRLGDTFRWKGENVSTSEVEDVFSSFEQIDHSSVYGVEIPGTNGRAGMASIITNVEVESFDFD</sequence>
<dbReference type="PANTHER" id="PTHR43107:SF15">
    <property type="entry name" value="FATTY ACID TRANSPORT PROTEIN 3, ISOFORM A"/>
    <property type="match status" value="1"/>
</dbReference>
<dbReference type="NCBIfam" id="NF006134">
    <property type="entry name" value="PRK08279.1"/>
    <property type="match status" value="1"/>
</dbReference>
<dbReference type="InterPro" id="IPR042099">
    <property type="entry name" value="ANL_N_sf"/>
</dbReference>
<dbReference type="GO" id="GO:0004467">
    <property type="term" value="F:long-chain fatty acid-CoA ligase activity"/>
    <property type="evidence" value="ECO:0007669"/>
    <property type="project" value="TreeGrafter"/>
</dbReference>
<dbReference type="AlphaFoldDB" id="X0Z3D5"/>
<keyword evidence="3" id="KW-0547">Nucleotide-binding</keyword>
<dbReference type="GO" id="GO:0005524">
    <property type="term" value="F:ATP binding"/>
    <property type="evidence" value="ECO:0007669"/>
    <property type="project" value="UniProtKB-KW"/>
</dbReference>